<comment type="caution">
    <text evidence="3">The sequence shown here is derived from an EMBL/GenBank/DDBJ whole genome shotgun (WGS) entry which is preliminary data.</text>
</comment>
<sequence>MALFALMDKSIATRVVRVELDLGASTSVSSIFQQQRLHFQTHHNNHIAFYAGYEPRYDECFEIQNFADAALLIDAATRPTAMPVWDPSQISIDNIKALFVGVDAPGNPNIIALQTFNKKQILDTSKSFLATMIGRSTTFSKAVDVGFNLDDKLVAIIDNNTICFKSFFKLRSVFDMTSYFTAATDQDLDAFSQLPIFSIAQGFDIKNVADTVIRNKITLINQTGLLTPQNLALFKAEAVKVGFPLQTVVVGGVEKITMPSSKKEIKSLLDFIEEDIWVSGISGRRFKSSSKRPI</sequence>
<evidence type="ECO:0000313" key="5">
    <source>
        <dbReference type="EMBL" id="TCX92322.1"/>
    </source>
</evidence>
<dbReference type="EMBL" id="SDCI01000008">
    <property type="protein sequence ID" value="TCX43824.1"/>
    <property type="molecule type" value="Genomic_DNA"/>
</dbReference>
<gene>
    <name evidence="1" type="ORF">ETE70_12965</name>
    <name evidence="3" type="ORF">ETE72_18250</name>
    <name evidence="5" type="ORF">ETE87_07060</name>
    <name evidence="4" type="ORF">ETE99_06655</name>
    <name evidence="2" type="ORF">ETF02_12140</name>
    <name evidence="6" type="ORF">ETH45_05050</name>
</gene>
<evidence type="ECO:0000313" key="6">
    <source>
        <dbReference type="EMBL" id="TCY72570.1"/>
    </source>
</evidence>
<proteinExistence type="predicted"/>
<evidence type="ECO:0000313" key="2">
    <source>
        <dbReference type="EMBL" id="TCX43824.1"/>
    </source>
</evidence>
<accession>A0A483JSY8</accession>
<dbReference type="AlphaFoldDB" id="A0A483JSY8"/>
<organism evidence="3">
    <name type="scientific">Klebsiella pneumoniae</name>
    <dbReference type="NCBI Taxonomy" id="573"/>
    <lineage>
        <taxon>Bacteria</taxon>
        <taxon>Pseudomonadati</taxon>
        <taxon>Pseudomonadota</taxon>
        <taxon>Gammaproteobacteria</taxon>
        <taxon>Enterobacterales</taxon>
        <taxon>Enterobacteriaceae</taxon>
        <taxon>Klebsiella/Raoultella group</taxon>
        <taxon>Klebsiella</taxon>
        <taxon>Klebsiella pneumoniae complex</taxon>
    </lineage>
</organism>
<evidence type="ECO:0000313" key="1">
    <source>
        <dbReference type="EMBL" id="TCX26916.1"/>
    </source>
</evidence>
<dbReference type="RefSeq" id="WP_023159889.1">
    <property type="nucleotide sequence ID" value="NZ_CAAGTS010000001.1"/>
</dbReference>
<evidence type="ECO:0000313" key="4">
    <source>
        <dbReference type="EMBL" id="TCX86137.1"/>
    </source>
</evidence>
<protein>
    <submittedName>
        <fullName evidence="3">DUF4868 domain-containing protein</fullName>
    </submittedName>
</protein>
<dbReference type="EMBL" id="SDCQ01000005">
    <property type="protein sequence ID" value="TCX92322.1"/>
    <property type="molecule type" value="Genomic_DNA"/>
</dbReference>
<dbReference type="EMBL" id="SDCP01000005">
    <property type="protein sequence ID" value="TCX86137.1"/>
    <property type="molecule type" value="Genomic_DNA"/>
</dbReference>
<reference evidence="3" key="1">
    <citation type="submission" date="2019-01" db="EMBL/GenBank/DDBJ databases">
        <authorList>
            <person name="Lista F."/>
            <person name="Anselmo A."/>
        </authorList>
    </citation>
    <scope>NUCLEOTIDE SEQUENCE</scope>
    <source>
        <strain evidence="3">12S</strain>
        <strain evidence="6">14R</strain>
        <strain evidence="2">14S</strain>
        <strain evidence="1">16S</strain>
        <strain evidence="5">6S</strain>
        <strain evidence="4">7S</strain>
    </source>
</reference>
<dbReference type="EMBL" id="SDDH01000004">
    <property type="protein sequence ID" value="TCY72570.1"/>
    <property type="molecule type" value="Genomic_DNA"/>
</dbReference>
<dbReference type="EMBL" id="SDCK01000020">
    <property type="protein sequence ID" value="TCX51205.1"/>
    <property type="molecule type" value="Genomic_DNA"/>
</dbReference>
<name>A0A483JSY8_KLEPN</name>
<dbReference type="EMBL" id="SDCG01000008">
    <property type="protein sequence ID" value="TCX26916.1"/>
    <property type="molecule type" value="Genomic_DNA"/>
</dbReference>
<evidence type="ECO:0000313" key="3">
    <source>
        <dbReference type="EMBL" id="TCX51205.1"/>
    </source>
</evidence>